<keyword evidence="2" id="KW-1185">Reference proteome</keyword>
<accession>A0A7J7KRY4</accession>
<reference evidence="1" key="1">
    <citation type="submission" date="2020-06" db="EMBL/GenBank/DDBJ databases">
        <title>Draft genome of Bugula neritina, a colonial animal packing powerful symbionts and potential medicines.</title>
        <authorList>
            <person name="Rayko M."/>
        </authorList>
    </citation>
    <scope>NUCLEOTIDE SEQUENCE [LARGE SCALE GENOMIC DNA]</scope>
    <source>
        <strain evidence="1">Kwan_BN1</strain>
    </source>
</reference>
<dbReference type="AlphaFoldDB" id="A0A7J7KRY4"/>
<gene>
    <name evidence="1" type="ORF">EB796_000775</name>
</gene>
<protein>
    <submittedName>
        <fullName evidence="1">Uncharacterized protein</fullName>
    </submittedName>
</protein>
<dbReference type="Proteomes" id="UP000593567">
    <property type="component" value="Unassembled WGS sequence"/>
</dbReference>
<sequence length="78" mass="9015">MENNNYLVMNNYLTFRFSNLASTISMILRMIRKSWKKYGTDGSRTCVVLFWQKMLSNAGCLGGHCLCHNLKEIDYGVL</sequence>
<proteinExistence type="predicted"/>
<name>A0A7J7KRY4_BUGNE</name>
<comment type="caution">
    <text evidence="1">The sequence shown here is derived from an EMBL/GenBank/DDBJ whole genome shotgun (WGS) entry which is preliminary data.</text>
</comment>
<dbReference type="EMBL" id="VXIV02000093">
    <property type="protein sequence ID" value="KAF6040934.1"/>
    <property type="molecule type" value="Genomic_DNA"/>
</dbReference>
<organism evidence="1 2">
    <name type="scientific">Bugula neritina</name>
    <name type="common">Brown bryozoan</name>
    <name type="synonym">Sertularia neritina</name>
    <dbReference type="NCBI Taxonomy" id="10212"/>
    <lineage>
        <taxon>Eukaryota</taxon>
        <taxon>Metazoa</taxon>
        <taxon>Spiralia</taxon>
        <taxon>Lophotrochozoa</taxon>
        <taxon>Bryozoa</taxon>
        <taxon>Gymnolaemata</taxon>
        <taxon>Cheilostomatida</taxon>
        <taxon>Flustrina</taxon>
        <taxon>Buguloidea</taxon>
        <taxon>Bugulidae</taxon>
        <taxon>Bugula</taxon>
    </lineage>
</organism>
<evidence type="ECO:0000313" key="2">
    <source>
        <dbReference type="Proteomes" id="UP000593567"/>
    </source>
</evidence>
<evidence type="ECO:0000313" key="1">
    <source>
        <dbReference type="EMBL" id="KAF6040934.1"/>
    </source>
</evidence>